<protein>
    <submittedName>
        <fullName evidence="2">Uncharacterized protein</fullName>
    </submittedName>
</protein>
<dbReference type="EMBL" id="VIFY01000182">
    <property type="protein sequence ID" value="TQB68919.1"/>
    <property type="molecule type" value="Genomic_DNA"/>
</dbReference>
<sequence length="108" mass="11243">MKLFALILAGAVAISAIPLEARVGKRPKISHIPGKSINCGGQDACANIYPVSVIKSATLASWLPMRDVPGRATTGANRYPHVYGYCDAHCTSLTPSASTVTSPMNSAS</sequence>
<evidence type="ECO:0000313" key="2">
    <source>
        <dbReference type="EMBL" id="TQB68919.1"/>
    </source>
</evidence>
<feature type="signal peptide" evidence="1">
    <location>
        <begin position="1"/>
        <end position="16"/>
    </location>
</feature>
<keyword evidence="1" id="KW-0732">Signal</keyword>
<evidence type="ECO:0000256" key="1">
    <source>
        <dbReference type="SAM" id="SignalP"/>
    </source>
</evidence>
<proteinExistence type="predicted"/>
<dbReference type="AlphaFoldDB" id="A0A507QK57"/>
<evidence type="ECO:0000313" key="3">
    <source>
        <dbReference type="Proteomes" id="UP000319663"/>
    </source>
</evidence>
<feature type="chain" id="PRO_5021264852" evidence="1">
    <location>
        <begin position="17"/>
        <end position="108"/>
    </location>
</feature>
<keyword evidence="3" id="KW-1185">Reference proteome</keyword>
<dbReference type="Proteomes" id="UP000319663">
    <property type="component" value="Unassembled WGS sequence"/>
</dbReference>
<name>A0A507QK57_MONPU</name>
<accession>A0A507QK57</accession>
<comment type="caution">
    <text evidence="2">The sequence shown here is derived from an EMBL/GenBank/DDBJ whole genome shotgun (WGS) entry which is preliminary data.</text>
</comment>
<organism evidence="2 3">
    <name type="scientific">Monascus purpureus</name>
    <name type="common">Red mold</name>
    <name type="synonym">Monascus anka</name>
    <dbReference type="NCBI Taxonomy" id="5098"/>
    <lineage>
        <taxon>Eukaryota</taxon>
        <taxon>Fungi</taxon>
        <taxon>Dikarya</taxon>
        <taxon>Ascomycota</taxon>
        <taxon>Pezizomycotina</taxon>
        <taxon>Eurotiomycetes</taxon>
        <taxon>Eurotiomycetidae</taxon>
        <taxon>Eurotiales</taxon>
        <taxon>Aspergillaceae</taxon>
        <taxon>Monascus</taxon>
    </lineage>
</organism>
<reference evidence="2 3" key="1">
    <citation type="submission" date="2019-06" db="EMBL/GenBank/DDBJ databases">
        <title>Wine fermentation using esterase from Monascus purpureus.</title>
        <authorList>
            <person name="Geng C."/>
            <person name="Zhang Y."/>
        </authorList>
    </citation>
    <scope>NUCLEOTIDE SEQUENCE [LARGE SCALE GENOMIC DNA]</scope>
    <source>
        <strain evidence="2">HQ1</strain>
    </source>
</reference>
<gene>
    <name evidence="2" type="ORF">MPDQ_002617</name>
</gene>
<dbReference type="STRING" id="5098.A0A507QK57"/>